<gene>
    <name evidence="1" type="ORF">M9H77_37256</name>
</gene>
<evidence type="ECO:0000313" key="1">
    <source>
        <dbReference type="EMBL" id="KAI5651251.1"/>
    </source>
</evidence>
<comment type="caution">
    <text evidence="1">The sequence shown here is derived from an EMBL/GenBank/DDBJ whole genome shotgun (WGS) entry which is preliminary data.</text>
</comment>
<dbReference type="Proteomes" id="UP001060085">
    <property type="component" value="Linkage Group LG08"/>
</dbReference>
<proteinExistence type="predicted"/>
<name>A0ACB9ZWS3_CATRO</name>
<protein>
    <submittedName>
        <fullName evidence="1">Uncharacterized protein</fullName>
    </submittedName>
</protein>
<accession>A0ACB9ZWS3</accession>
<dbReference type="EMBL" id="CM044708">
    <property type="protein sequence ID" value="KAI5651251.1"/>
    <property type="molecule type" value="Genomic_DNA"/>
</dbReference>
<sequence length="135" mass="14697">MANFCCSIELEPRTLKQQQLDQAREIAVGIIQMNQPNEASNVFVEELELGVGAMKETAVMVVPAAAGTSKPEKAKEEEEDYSSSKSMSMSKVDDVVQCQCALNLNSPTPTTTTTTMDSPLLLLHSKFKEPLSAPF</sequence>
<evidence type="ECO:0000313" key="2">
    <source>
        <dbReference type="Proteomes" id="UP001060085"/>
    </source>
</evidence>
<organism evidence="1 2">
    <name type="scientific">Catharanthus roseus</name>
    <name type="common">Madagascar periwinkle</name>
    <name type="synonym">Vinca rosea</name>
    <dbReference type="NCBI Taxonomy" id="4058"/>
    <lineage>
        <taxon>Eukaryota</taxon>
        <taxon>Viridiplantae</taxon>
        <taxon>Streptophyta</taxon>
        <taxon>Embryophyta</taxon>
        <taxon>Tracheophyta</taxon>
        <taxon>Spermatophyta</taxon>
        <taxon>Magnoliopsida</taxon>
        <taxon>eudicotyledons</taxon>
        <taxon>Gunneridae</taxon>
        <taxon>Pentapetalae</taxon>
        <taxon>asterids</taxon>
        <taxon>lamiids</taxon>
        <taxon>Gentianales</taxon>
        <taxon>Apocynaceae</taxon>
        <taxon>Rauvolfioideae</taxon>
        <taxon>Vinceae</taxon>
        <taxon>Catharanthinae</taxon>
        <taxon>Catharanthus</taxon>
    </lineage>
</organism>
<reference evidence="2" key="1">
    <citation type="journal article" date="2023" name="Nat. Plants">
        <title>Single-cell RNA sequencing provides a high-resolution roadmap for understanding the multicellular compartmentation of specialized metabolism.</title>
        <authorList>
            <person name="Sun S."/>
            <person name="Shen X."/>
            <person name="Li Y."/>
            <person name="Li Y."/>
            <person name="Wang S."/>
            <person name="Li R."/>
            <person name="Zhang H."/>
            <person name="Shen G."/>
            <person name="Guo B."/>
            <person name="Wei J."/>
            <person name="Xu J."/>
            <person name="St-Pierre B."/>
            <person name="Chen S."/>
            <person name="Sun C."/>
        </authorList>
    </citation>
    <scope>NUCLEOTIDE SEQUENCE [LARGE SCALE GENOMIC DNA]</scope>
</reference>
<keyword evidence="2" id="KW-1185">Reference proteome</keyword>